<evidence type="ECO:0000259" key="4">
    <source>
        <dbReference type="SMART" id="SM00560"/>
    </source>
</evidence>
<dbReference type="SMART" id="SM00560">
    <property type="entry name" value="LamGL"/>
    <property type="match status" value="1"/>
</dbReference>
<dbReference type="SUPFAM" id="SSF49899">
    <property type="entry name" value="Concanavalin A-like lectins/glucanases"/>
    <property type="match status" value="1"/>
</dbReference>
<protein>
    <submittedName>
        <fullName evidence="5">FecR domain-containing protein</fullName>
    </submittedName>
</protein>
<accession>A0ABT0TY14</accession>
<evidence type="ECO:0000256" key="2">
    <source>
        <dbReference type="ARBA" id="ARBA00023157"/>
    </source>
</evidence>
<evidence type="ECO:0000256" key="3">
    <source>
        <dbReference type="SAM" id="Phobius"/>
    </source>
</evidence>
<name>A0ABT0TY14_9BACT</name>
<evidence type="ECO:0000313" key="5">
    <source>
        <dbReference type="EMBL" id="MCM2369498.1"/>
    </source>
</evidence>
<dbReference type="Proteomes" id="UP001202961">
    <property type="component" value="Unassembled WGS sequence"/>
</dbReference>
<dbReference type="RefSeq" id="WP_250927163.1">
    <property type="nucleotide sequence ID" value="NZ_JAMQBK010000008.1"/>
</dbReference>
<keyword evidence="3" id="KW-1133">Transmembrane helix</keyword>
<feature type="transmembrane region" description="Helical" evidence="3">
    <location>
        <begin position="98"/>
        <end position="118"/>
    </location>
</feature>
<dbReference type="Pfam" id="PF13385">
    <property type="entry name" value="Laminin_G_3"/>
    <property type="match status" value="1"/>
</dbReference>
<dbReference type="PANTHER" id="PTHR30273:SF2">
    <property type="entry name" value="PROTEIN FECR"/>
    <property type="match status" value="1"/>
</dbReference>
<keyword evidence="6" id="KW-1185">Reference proteome</keyword>
<dbReference type="Gene3D" id="2.60.120.200">
    <property type="match status" value="1"/>
</dbReference>
<keyword evidence="2" id="KW-1015">Disulfide bond</keyword>
<comment type="caution">
    <text evidence="5">The sequence shown here is derived from an EMBL/GenBank/DDBJ whole genome shotgun (WGS) entry which is preliminary data.</text>
</comment>
<dbReference type="Pfam" id="PF04773">
    <property type="entry name" value="FecR"/>
    <property type="match status" value="1"/>
</dbReference>
<dbReference type="InterPro" id="IPR012373">
    <property type="entry name" value="Ferrdict_sens_TM"/>
</dbReference>
<feature type="domain" description="LamG-like jellyroll fold" evidence="4">
    <location>
        <begin position="394"/>
        <end position="531"/>
    </location>
</feature>
<evidence type="ECO:0000256" key="1">
    <source>
        <dbReference type="ARBA" id="ARBA00022729"/>
    </source>
</evidence>
<dbReference type="PANTHER" id="PTHR30273">
    <property type="entry name" value="PERIPLASMIC SIGNAL SENSOR AND SIGMA FACTOR ACTIVATOR FECR-RELATED"/>
    <property type="match status" value="1"/>
</dbReference>
<dbReference type="InterPro" id="IPR013320">
    <property type="entry name" value="ConA-like_dom_sf"/>
</dbReference>
<keyword evidence="3" id="KW-0812">Transmembrane</keyword>
<dbReference type="InterPro" id="IPR006860">
    <property type="entry name" value="FecR"/>
</dbReference>
<gene>
    <name evidence="5" type="ORF">NB063_02565</name>
</gene>
<dbReference type="Gene3D" id="2.60.120.1440">
    <property type="match status" value="1"/>
</dbReference>
<proteinExistence type="predicted"/>
<reference evidence="5 6" key="1">
    <citation type="journal article" date="2022" name="Syst. Appl. Microbiol.">
        <title>Rhodopirellula aestuarii sp. nov., a novel member of the genus Rhodopirellula isolated from brackish sediments collected in the Tagus River estuary, Portugal.</title>
        <authorList>
            <person name="Vitorino I.R."/>
            <person name="Klimek D."/>
            <person name="Calusinska M."/>
            <person name="Lobo-da-Cunha A."/>
            <person name="Vasconcelos V."/>
            <person name="Lage O.M."/>
        </authorList>
    </citation>
    <scope>NUCLEOTIDE SEQUENCE [LARGE SCALE GENOMIC DNA]</scope>
    <source>
        <strain evidence="5 6">ICT_H3.1</strain>
    </source>
</reference>
<keyword evidence="1" id="KW-0732">Signal</keyword>
<keyword evidence="3" id="KW-0472">Membrane</keyword>
<organism evidence="5 6">
    <name type="scientific">Aporhodopirellula aestuarii</name>
    <dbReference type="NCBI Taxonomy" id="2950107"/>
    <lineage>
        <taxon>Bacteria</taxon>
        <taxon>Pseudomonadati</taxon>
        <taxon>Planctomycetota</taxon>
        <taxon>Planctomycetia</taxon>
        <taxon>Pirellulales</taxon>
        <taxon>Pirellulaceae</taxon>
        <taxon>Aporhodopirellula</taxon>
    </lineage>
</organism>
<sequence>MSRVPDHSERLYALFAAQIDGELTPAQRDELNALLLESTAAQELYVDLVAQHSELSRIHRGLGPWGDFDIPKLDLSELAVSHGEGFKAAVMRWSRHPAFVSASAAVILICCGLAVWLATDNWDPHRSDIAATNSEIARLVWSDEAVWDGDAPNGGGMSAGQQLMLCSGLAELKYKTGVIVILEGPANFTVGGLIQVGATEDDDSDTRPSLLISSPSNSGYLAFGKLLAWVEGPQAKGFTIQLPNAAVEDLGTEFALQVHGDGASDVIVLTGSVDLSCAPDQDTPRQRIRMTTGQAAFVEAGGETLTRRRVVDYRFINAMRRRLEASRNDPAALQNDATIIAHWKLDGDANDSTGSHPGKLGGDTDFVAGRVGQAAKFDGDGDFIATGTDPLPKSNFTIAAWILPDSTTERMYIAGTQRSGDKGAFLMVGHNGFLAAVFPGIDRNRDAASIIKTVAPKNWTHVAMTVSSTDGLKLYANGSLVAMDGAMTSQQSVSNFTIGRRPDKPPTDDRYQFWKGLIDDVAVWKGVLTNTQLRNVVNLGAENFNRGVASALPKR</sequence>
<dbReference type="EMBL" id="JAMQBK010000008">
    <property type="protein sequence ID" value="MCM2369498.1"/>
    <property type="molecule type" value="Genomic_DNA"/>
</dbReference>
<dbReference type="InterPro" id="IPR006558">
    <property type="entry name" value="LamG-like"/>
</dbReference>
<evidence type="ECO:0000313" key="6">
    <source>
        <dbReference type="Proteomes" id="UP001202961"/>
    </source>
</evidence>